<dbReference type="GO" id="GO:0009409">
    <property type="term" value="P:response to cold"/>
    <property type="evidence" value="ECO:0007669"/>
    <property type="project" value="InterPro"/>
</dbReference>
<evidence type="ECO:0000313" key="2">
    <source>
        <dbReference type="EMBL" id="KAG6432948.1"/>
    </source>
</evidence>
<organism evidence="2">
    <name type="scientific">Salvia splendens</name>
    <name type="common">Scarlet sage</name>
    <dbReference type="NCBI Taxonomy" id="180675"/>
    <lineage>
        <taxon>Eukaryota</taxon>
        <taxon>Viridiplantae</taxon>
        <taxon>Streptophyta</taxon>
        <taxon>Embryophyta</taxon>
        <taxon>Tracheophyta</taxon>
        <taxon>Spermatophyta</taxon>
        <taxon>Magnoliopsida</taxon>
        <taxon>eudicotyledons</taxon>
        <taxon>Gunneridae</taxon>
        <taxon>Pentapetalae</taxon>
        <taxon>asterids</taxon>
        <taxon>lamiids</taxon>
        <taxon>Lamiales</taxon>
        <taxon>Lamiaceae</taxon>
        <taxon>Nepetoideae</taxon>
        <taxon>Mentheae</taxon>
        <taxon>Salviinae</taxon>
        <taxon>Salvia</taxon>
        <taxon>Salvia subgen. Calosphace</taxon>
        <taxon>core Calosphace</taxon>
    </lineage>
</organism>
<dbReference type="EMBL" id="PNBA02000002">
    <property type="protein sequence ID" value="KAG6432948.1"/>
    <property type="molecule type" value="Genomic_DNA"/>
</dbReference>
<proteinExistence type="predicted"/>
<reference evidence="2" key="1">
    <citation type="submission" date="2018-01" db="EMBL/GenBank/DDBJ databases">
        <authorList>
            <person name="Mao J.F."/>
        </authorList>
    </citation>
    <scope>NUCLEOTIDE SEQUENCE</scope>
    <source>
        <strain evidence="2">Huo1</strain>
        <tissue evidence="2">Leaf</tissue>
    </source>
</reference>
<dbReference type="GO" id="GO:0042752">
    <property type="term" value="P:regulation of circadian rhythm"/>
    <property type="evidence" value="ECO:0007669"/>
    <property type="project" value="InterPro"/>
</dbReference>
<gene>
    <name evidence="2" type="ORF">SASPL_104543</name>
</gene>
<dbReference type="InterPro" id="IPR044678">
    <property type="entry name" value="COR27/28"/>
</dbReference>
<keyword evidence="3" id="KW-1185">Reference proteome</keyword>
<evidence type="ECO:0000256" key="1">
    <source>
        <dbReference type="SAM" id="MobiDB-lite"/>
    </source>
</evidence>
<evidence type="ECO:0000313" key="3">
    <source>
        <dbReference type="Proteomes" id="UP000298416"/>
    </source>
</evidence>
<feature type="compositionally biased region" description="Polar residues" evidence="1">
    <location>
        <begin position="129"/>
        <end position="145"/>
    </location>
</feature>
<dbReference type="PANTHER" id="PTHR33676">
    <property type="entry name" value="COLD REGULATED PROTEIN 27"/>
    <property type="match status" value="1"/>
</dbReference>
<comment type="caution">
    <text evidence="2">The sequence shown here is derived from an EMBL/GenBank/DDBJ whole genome shotgun (WGS) entry which is preliminary data.</text>
</comment>
<feature type="region of interest" description="Disordered" evidence="1">
    <location>
        <begin position="125"/>
        <end position="160"/>
    </location>
</feature>
<dbReference type="Proteomes" id="UP000298416">
    <property type="component" value="Unassembled WGS sequence"/>
</dbReference>
<protein>
    <submittedName>
        <fullName evidence="2">Uncharacterized protein</fullName>
    </submittedName>
</protein>
<dbReference type="AlphaFoldDB" id="A0A8X8YNS6"/>
<name>A0A8X8YNS6_SALSN</name>
<accession>A0A8X8YNS6</accession>
<sequence length="160" mass="18529">MRKTSLYQIQNLSVDSERRSRAKEFCILVDESRWMDDSTMWTDQKHSLFLQHLELSFVKQLHQSISLLDQDLAGRLHGCWKIKCNRGHPLSHVSVDSIGHSKRPTVSAHAPEPWKVVKPNCDLHDSQREGTGQNFVDENNQSNSDTEYRVKRTKTMLADK</sequence>
<reference evidence="2" key="2">
    <citation type="submission" date="2020-08" db="EMBL/GenBank/DDBJ databases">
        <title>Plant Genome Project.</title>
        <authorList>
            <person name="Zhang R.-G."/>
        </authorList>
    </citation>
    <scope>NUCLEOTIDE SEQUENCE</scope>
    <source>
        <strain evidence="2">Huo1</strain>
        <tissue evidence="2">Leaf</tissue>
    </source>
</reference>
<dbReference type="PANTHER" id="PTHR33676:SF14">
    <property type="match status" value="1"/>
</dbReference>